<evidence type="ECO:0000313" key="4">
    <source>
        <dbReference type="Proteomes" id="UP001231362"/>
    </source>
</evidence>
<feature type="transmembrane region" description="Helical" evidence="1">
    <location>
        <begin position="221"/>
        <end position="243"/>
    </location>
</feature>
<proteinExistence type="predicted"/>
<keyword evidence="1" id="KW-0472">Membrane</keyword>
<feature type="transmembrane region" description="Helical" evidence="1">
    <location>
        <begin position="21"/>
        <end position="40"/>
    </location>
</feature>
<dbReference type="EMBL" id="JAUSTU010000007">
    <property type="protein sequence ID" value="MDQ0155497.1"/>
    <property type="molecule type" value="Genomic_DNA"/>
</dbReference>
<sequence>MNSLSKTVESSHEKSPFPMMIFLKFIIPSIIGILLFMVPVKANGEITIPVALIASQITTHLETIIPTITVILISLSVLGSIMAVLFKPSFIMESSFLKNLFFVNKFWFIVRVMGMVISILTLTEIGPAWVSSEDTGGLLLYNLVPILFSVFLLAGFLLPLLLNFGLLEFFGALLMKVMRPVFTLPGRSSLDCIASWVGDGTIGVILTTKQYEEGFYTKREAAVIATTFSVVSITFSIAILSYLNLSQYFVPYYLTILFIGLVAALIMPRIPPLSRKPDTGYENVELKAETPIPAGITPAKWGLQKALTKARNSSGVAGTVKEGFQNVLDMWLGVLPAVITIGTVALIIADYTPFFAILGKPFEPILALLQIPEAASAAQTMVVGFADMFLPAVIGSGIESELTRFVIACISVTQLIYMSELGGLLLGSKLPLNIKDLILIFLIRTLITLPIAAVVGHILF</sequence>
<name>A0ABT9V3H3_9BACL</name>
<reference evidence="3 4" key="1">
    <citation type="submission" date="2023-07" db="EMBL/GenBank/DDBJ databases">
        <title>Genomic Encyclopedia of Type Strains, Phase IV (KMG-IV): sequencing the most valuable type-strain genomes for metagenomic binning, comparative biology and taxonomic classification.</title>
        <authorList>
            <person name="Goeker M."/>
        </authorList>
    </citation>
    <scope>NUCLEOTIDE SEQUENCE [LARGE SCALE GENOMIC DNA]</scope>
    <source>
        <strain evidence="3 4">DSM 23948</strain>
    </source>
</reference>
<feature type="transmembrane region" description="Helical" evidence="1">
    <location>
        <begin position="331"/>
        <end position="357"/>
    </location>
</feature>
<protein>
    <submittedName>
        <fullName evidence="3">Nucleoside recognition membrane protein YjiH</fullName>
    </submittedName>
</protein>
<gene>
    <name evidence="3" type="ORF">J2S07_001802</name>
</gene>
<feature type="transmembrane region" description="Helical" evidence="1">
    <location>
        <begin position="377"/>
        <end position="398"/>
    </location>
</feature>
<feature type="transmembrane region" description="Helical" evidence="1">
    <location>
        <begin position="64"/>
        <end position="86"/>
    </location>
</feature>
<evidence type="ECO:0000259" key="2">
    <source>
        <dbReference type="Pfam" id="PF07670"/>
    </source>
</evidence>
<dbReference type="Proteomes" id="UP001231362">
    <property type="component" value="Unassembled WGS sequence"/>
</dbReference>
<organism evidence="3 4">
    <name type="scientific">Anoxybacillus andreesenii</name>
    <dbReference type="NCBI Taxonomy" id="1325932"/>
    <lineage>
        <taxon>Bacteria</taxon>
        <taxon>Bacillati</taxon>
        <taxon>Bacillota</taxon>
        <taxon>Bacilli</taxon>
        <taxon>Bacillales</taxon>
        <taxon>Anoxybacillaceae</taxon>
        <taxon>Anoxybacillus</taxon>
    </lineage>
</organism>
<comment type="caution">
    <text evidence="3">The sequence shown here is derived from an EMBL/GenBank/DDBJ whole genome shotgun (WGS) entry which is preliminary data.</text>
</comment>
<feature type="transmembrane region" description="Helical" evidence="1">
    <location>
        <begin position="106"/>
        <end position="126"/>
    </location>
</feature>
<feature type="transmembrane region" description="Helical" evidence="1">
    <location>
        <begin position="438"/>
        <end position="459"/>
    </location>
</feature>
<feature type="transmembrane region" description="Helical" evidence="1">
    <location>
        <begin position="249"/>
        <end position="267"/>
    </location>
</feature>
<dbReference type="InterPro" id="IPR011642">
    <property type="entry name" value="Gate_dom"/>
</dbReference>
<keyword evidence="4" id="KW-1185">Reference proteome</keyword>
<keyword evidence="1" id="KW-0812">Transmembrane</keyword>
<evidence type="ECO:0000313" key="3">
    <source>
        <dbReference type="EMBL" id="MDQ0155497.1"/>
    </source>
</evidence>
<feature type="transmembrane region" description="Helical" evidence="1">
    <location>
        <begin position="146"/>
        <end position="170"/>
    </location>
</feature>
<dbReference type="RefSeq" id="WP_307150064.1">
    <property type="nucleotide sequence ID" value="NZ_JAUSTU010000007.1"/>
</dbReference>
<keyword evidence="1" id="KW-1133">Transmembrane helix</keyword>
<evidence type="ECO:0000256" key="1">
    <source>
        <dbReference type="SAM" id="Phobius"/>
    </source>
</evidence>
<feature type="transmembrane region" description="Helical" evidence="1">
    <location>
        <begin position="405"/>
        <end position="426"/>
    </location>
</feature>
<accession>A0ABT9V3H3</accession>
<dbReference type="Pfam" id="PF07670">
    <property type="entry name" value="Gate"/>
    <property type="match status" value="1"/>
</dbReference>
<feature type="domain" description="Nucleoside transporter/FeoB GTPase Gate" evidence="2">
    <location>
        <begin position="147"/>
        <end position="243"/>
    </location>
</feature>